<dbReference type="InterPro" id="IPR050619">
    <property type="entry name" value="Flavodoxin"/>
</dbReference>
<dbReference type="InterPro" id="IPR029039">
    <property type="entry name" value="Flavoprotein-like_sf"/>
</dbReference>
<dbReference type="Pfam" id="PF00258">
    <property type="entry name" value="Flavodoxin_1"/>
    <property type="match status" value="1"/>
</dbReference>
<feature type="domain" description="Flavodoxin-like" evidence="9">
    <location>
        <begin position="4"/>
        <end position="146"/>
    </location>
</feature>
<organism evidence="10 11">
    <name type="scientific">Desulfofustis glycolicus DSM 9705</name>
    <dbReference type="NCBI Taxonomy" id="1121409"/>
    <lineage>
        <taxon>Bacteria</taxon>
        <taxon>Pseudomonadati</taxon>
        <taxon>Thermodesulfobacteriota</taxon>
        <taxon>Desulfobulbia</taxon>
        <taxon>Desulfobulbales</taxon>
        <taxon>Desulfocapsaceae</taxon>
        <taxon>Desulfofustis</taxon>
    </lineage>
</organism>
<dbReference type="GO" id="GO:0010181">
    <property type="term" value="F:FMN binding"/>
    <property type="evidence" value="ECO:0007669"/>
    <property type="project" value="UniProtKB-UniRule"/>
</dbReference>
<dbReference type="InterPro" id="IPR010087">
    <property type="entry name" value="Flav_short"/>
</dbReference>
<dbReference type="GO" id="GO:0009055">
    <property type="term" value="F:electron transfer activity"/>
    <property type="evidence" value="ECO:0007669"/>
    <property type="project" value="UniProtKB-UniRule"/>
</dbReference>
<evidence type="ECO:0000259" key="9">
    <source>
        <dbReference type="PROSITE" id="PS50902"/>
    </source>
</evidence>
<dbReference type="PANTHER" id="PTHR42809:SF1">
    <property type="entry name" value="FLAVODOXIN 1"/>
    <property type="match status" value="1"/>
</dbReference>
<dbReference type="InterPro" id="IPR008254">
    <property type="entry name" value="Flavodoxin/NO_synth"/>
</dbReference>
<evidence type="ECO:0000256" key="5">
    <source>
        <dbReference type="ARBA" id="ARBA00022630"/>
    </source>
</evidence>
<dbReference type="OrthoDB" id="9790745at2"/>
<keyword evidence="6 8" id="KW-0288">FMN</keyword>
<evidence type="ECO:0000256" key="4">
    <source>
        <dbReference type="ARBA" id="ARBA00022448"/>
    </source>
</evidence>
<accession>A0A1M5YSD7</accession>
<dbReference type="Gene3D" id="3.40.50.360">
    <property type="match status" value="1"/>
</dbReference>
<proteinExistence type="inferred from homology"/>
<keyword evidence="4 8" id="KW-0813">Transport</keyword>
<comment type="function">
    <text evidence="8">Low-potential electron donor to a number of redox enzymes.</text>
</comment>
<keyword evidence="5 8" id="KW-0285">Flavoprotein</keyword>
<evidence type="ECO:0000256" key="2">
    <source>
        <dbReference type="ARBA" id="ARBA00005267"/>
    </source>
</evidence>
<keyword evidence="7 8" id="KW-0249">Electron transport</keyword>
<dbReference type="SUPFAM" id="SSF52218">
    <property type="entry name" value="Flavoproteins"/>
    <property type="match status" value="1"/>
</dbReference>
<dbReference type="PROSITE" id="PS50902">
    <property type="entry name" value="FLAVODOXIN_LIKE"/>
    <property type="match status" value="1"/>
</dbReference>
<dbReference type="PANTHER" id="PTHR42809">
    <property type="entry name" value="FLAVODOXIN 2"/>
    <property type="match status" value="1"/>
</dbReference>
<dbReference type="InterPro" id="IPR001094">
    <property type="entry name" value="Flavdoxin-like"/>
</dbReference>
<evidence type="ECO:0000256" key="6">
    <source>
        <dbReference type="ARBA" id="ARBA00022643"/>
    </source>
</evidence>
<name>A0A1M5YSD7_9BACT</name>
<dbReference type="PRINTS" id="PR00369">
    <property type="entry name" value="FLAVODOXIN"/>
</dbReference>
<dbReference type="RefSeq" id="WP_073379451.1">
    <property type="nucleotide sequence ID" value="NZ_FQXS01000054.1"/>
</dbReference>
<evidence type="ECO:0000256" key="3">
    <source>
        <dbReference type="ARBA" id="ARBA00017869"/>
    </source>
</evidence>
<dbReference type="NCBIfam" id="TIGR01753">
    <property type="entry name" value="flav_short"/>
    <property type="match status" value="1"/>
</dbReference>
<dbReference type="PROSITE" id="PS00201">
    <property type="entry name" value="FLAVODOXIN"/>
    <property type="match status" value="1"/>
</dbReference>
<dbReference type="EMBL" id="FQXS01000054">
    <property type="protein sequence ID" value="SHI14849.1"/>
    <property type="molecule type" value="Genomic_DNA"/>
</dbReference>
<evidence type="ECO:0000256" key="8">
    <source>
        <dbReference type="RuleBase" id="RU367037"/>
    </source>
</evidence>
<dbReference type="STRING" id="1121409.SAMN02745124_04389"/>
<keyword evidence="11" id="KW-1185">Reference proteome</keyword>
<comment type="cofactor">
    <cofactor evidence="1 8">
        <name>FMN</name>
        <dbReference type="ChEBI" id="CHEBI:58210"/>
    </cofactor>
</comment>
<evidence type="ECO:0000313" key="10">
    <source>
        <dbReference type="EMBL" id="SHI14849.1"/>
    </source>
</evidence>
<dbReference type="Proteomes" id="UP000184139">
    <property type="component" value="Unassembled WGS sequence"/>
</dbReference>
<comment type="similarity">
    <text evidence="2 8">Belongs to the flavodoxin family.</text>
</comment>
<evidence type="ECO:0000256" key="1">
    <source>
        <dbReference type="ARBA" id="ARBA00001917"/>
    </source>
</evidence>
<sequence>MAKVLIVYGSTTGNTQRVAEMIAAYLVEKQHEGEVKNVVRALPDELGNGYDLTLLGSSTWGEDEIEFQDDFDPFYRELDTAKQLQGKKVALFGCGDSSFIHFCGAVDLLELKMEDLDADVIGESLRIDGDPEEAAEEIAAWAEMVERSIRP</sequence>
<evidence type="ECO:0000313" key="11">
    <source>
        <dbReference type="Proteomes" id="UP000184139"/>
    </source>
</evidence>
<evidence type="ECO:0000256" key="7">
    <source>
        <dbReference type="ARBA" id="ARBA00022982"/>
    </source>
</evidence>
<gene>
    <name evidence="10" type="ORF">SAMN02745124_04389</name>
</gene>
<dbReference type="AlphaFoldDB" id="A0A1M5YSD7"/>
<dbReference type="InterPro" id="IPR001226">
    <property type="entry name" value="Flavodoxin_CS"/>
</dbReference>
<reference evidence="10 11" key="1">
    <citation type="submission" date="2016-11" db="EMBL/GenBank/DDBJ databases">
        <authorList>
            <person name="Jaros S."/>
            <person name="Januszkiewicz K."/>
            <person name="Wedrychowicz H."/>
        </authorList>
    </citation>
    <scope>NUCLEOTIDE SEQUENCE [LARGE SCALE GENOMIC DNA]</scope>
    <source>
        <strain evidence="10 11">DSM 9705</strain>
    </source>
</reference>
<protein>
    <recommendedName>
        <fullName evidence="3 8">Flavodoxin</fullName>
    </recommendedName>
</protein>